<keyword evidence="5" id="KW-0694">RNA-binding</keyword>
<keyword evidence="5" id="KW-0699">rRNA-binding</keyword>
<reference evidence="8" key="1">
    <citation type="journal article" date="2019" name="Int. J. Syst. Evol. Microbiol.">
        <title>The Global Catalogue of Microorganisms (GCM) 10K type strain sequencing project: providing services to taxonomists for standard genome sequencing and annotation.</title>
        <authorList>
            <consortium name="The Broad Institute Genomics Platform"/>
            <consortium name="The Broad Institute Genome Sequencing Center for Infectious Disease"/>
            <person name="Wu L."/>
            <person name="Ma J."/>
        </authorList>
    </citation>
    <scope>NUCLEOTIDE SEQUENCE [LARGE SCALE GENOMIC DNA]</scope>
    <source>
        <strain evidence="8">JCM 17664</strain>
    </source>
</reference>
<dbReference type="PANTHER" id="PTHR10746:SF6">
    <property type="entry name" value="LARGE RIBOSOMAL SUBUNIT PROTEIN UL4M"/>
    <property type="match status" value="1"/>
</dbReference>
<evidence type="ECO:0000256" key="4">
    <source>
        <dbReference type="ARBA" id="ARBA00035244"/>
    </source>
</evidence>
<proteinExistence type="inferred from homology"/>
<evidence type="ECO:0000256" key="5">
    <source>
        <dbReference type="HAMAP-Rule" id="MF_01328"/>
    </source>
</evidence>
<protein>
    <recommendedName>
        <fullName evidence="4 5">Large ribosomal subunit protein uL4</fullName>
    </recommendedName>
</protein>
<comment type="subunit">
    <text evidence="5">Part of the 50S ribosomal subunit.</text>
</comment>
<comment type="function">
    <text evidence="5">Forms part of the polypeptide exit tunnel.</text>
</comment>
<dbReference type="RefSeq" id="WP_344981852.1">
    <property type="nucleotide sequence ID" value="NZ_BAABFN010000022.1"/>
</dbReference>
<gene>
    <name evidence="5 7" type="primary">rplD</name>
    <name evidence="7" type="ORF">GCM10023143_35120</name>
</gene>
<keyword evidence="3 5" id="KW-0687">Ribonucleoprotein</keyword>
<dbReference type="InterPro" id="IPR002136">
    <property type="entry name" value="Ribosomal_uL4"/>
</dbReference>
<evidence type="ECO:0000256" key="1">
    <source>
        <dbReference type="ARBA" id="ARBA00010528"/>
    </source>
</evidence>
<accession>A0ABP8GAP6</accession>
<keyword evidence="2 5" id="KW-0689">Ribosomal protein</keyword>
<evidence type="ECO:0000313" key="8">
    <source>
        <dbReference type="Proteomes" id="UP001501207"/>
    </source>
</evidence>
<dbReference type="EMBL" id="BAABFN010000022">
    <property type="protein sequence ID" value="GAA4320734.1"/>
    <property type="molecule type" value="Genomic_DNA"/>
</dbReference>
<dbReference type="GO" id="GO:0005840">
    <property type="term" value="C:ribosome"/>
    <property type="evidence" value="ECO:0007669"/>
    <property type="project" value="UniProtKB-KW"/>
</dbReference>
<feature type="region of interest" description="Disordered" evidence="6">
    <location>
        <begin position="45"/>
        <end position="89"/>
    </location>
</feature>
<dbReference type="HAMAP" id="MF_01328_B">
    <property type="entry name" value="Ribosomal_uL4_B"/>
    <property type="match status" value="1"/>
</dbReference>
<evidence type="ECO:0000313" key="7">
    <source>
        <dbReference type="EMBL" id="GAA4320734.1"/>
    </source>
</evidence>
<organism evidence="7 8">
    <name type="scientific">Compostibacter hankyongensis</name>
    <dbReference type="NCBI Taxonomy" id="1007089"/>
    <lineage>
        <taxon>Bacteria</taxon>
        <taxon>Pseudomonadati</taxon>
        <taxon>Bacteroidota</taxon>
        <taxon>Chitinophagia</taxon>
        <taxon>Chitinophagales</taxon>
        <taxon>Chitinophagaceae</taxon>
        <taxon>Compostibacter</taxon>
    </lineage>
</organism>
<dbReference type="Pfam" id="PF00573">
    <property type="entry name" value="Ribosomal_L4"/>
    <property type="match status" value="1"/>
</dbReference>
<name>A0ABP8GAP6_9BACT</name>
<comment type="similarity">
    <text evidence="1 5">Belongs to the universal ribosomal protein uL4 family.</text>
</comment>
<dbReference type="SUPFAM" id="SSF52166">
    <property type="entry name" value="Ribosomal protein L4"/>
    <property type="match status" value="1"/>
</dbReference>
<dbReference type="Proteomes" id="UP001501207">
    <property type="component" value="Unassembled WGS sequence"/>
</dbReference>
<evidence type="ECO:0000256" key="6">
    <source>
        <dbReference type="SAM" id="MobiDB-lite"/>
    </source>
</evidence>
<sequence>MQLNVLNKEGQQTGRTVELPDEIFGTEPNDHVIWLSVKQHLAAQRQGTHKVKTRLEVKGSSRKLHRQKGTGGSRKGNIRNPLFRGGGTIFGPKPRDYSFKLNRKVKDLAKVSALAHKAKENSILVLEDLQPETPRTQDFVKVLKNLQINVDGKRTLFVTPEYNDVLYRSMRNVPTVLGALLSDINTYDIMNSHYLVFSESAAKIFAQSGEATGENNNDVQAAAGEAPAAQA</sequence>
<evidence type="ECO:0000256" key="2">
    <source>
        <dbReference type="ARBA" id="ARBA00022980"/>
    </source>
</evidence>
<dbReference type="PANTHER" id="PTHR10746">
    <property type="entry name" value="50S RIBOSOMAL PROTEIN L4"/>
    <property type="match status" value="1"/>
</dbReference>
<comment type="function">
    <text evidence="5">One of the primary rRNA binding proteins, this protein initially binds near the 5'-end of the 23S rRNA. It is important during the early stages of 50S assembly. It makes multiple contacts with different domains of the 23S rRNA in the assembled 50S subunit and ribosome.</text>
</comment>
<dbReference type="Gene3D" id="3.40.1370.10">
    <property type="match status" value="1"/>
</dbReference>
<dbReference type="InterPro" id="IPR023574">
    <property type="entry name" value="Ribosomal_uL4_dom_sf"/>
</dbReference>
<evidence type="ECO:0000256" key="3">
    <source>
        <dbReference type="ARBA" id="ARBA00023274"/>
    </source>
</evidence>
<dbReference type="InterPro" id="IPR013005">
    <property type="entry name" value="Ribosomal_uL4-like"/>
</dbReference>
<dbReference type="NCBIfam" id="TIGR03953">
    <property type="entry name" value="rplD_bact"/>
    <property type="match status" value="1"/>
</dbReference>
<comment type="caution">
    <text evidence="7">The sequence shown here is derived from an EMBL/GenBank/DDBJ whole genome shotgun (WGS) entry which is preliminary data.</text>
</comment>
<keyword evidence="8" id="KW-1185">Reference proteome</keyword>